<feature type="compositionally biased region" description="Low complexity" evidence="6">
    <location>
        <begin position="35"/>
        <end position="58"/>
    </location>
</feature>
<comment type="subcellular location">
    <subcellularLocation>
        <location evidence="1">Nucleus</location>
    </subcellularLocation>
</comment>
<keyword evidence="2" id="KW-0235">DNA replication</keyword>
<dbReference type="RefSeq" id="XP_030998413.1">
    <property type="nucleotide sequence ID" value="XM_031137966.1"/>
</dbReference>
<evidence type="ECO:0000313" key="8">
    <source>
        <dbReference type="EMBL" id="TPX16702.1"/>
    </source>
</evidence>
<keyword evidence="9" id="KW-1185">Reference proteome</keyword>
<feature type="compositionally biased region" description="Acidic residues" evidence="6">
    <location>
        <begin position="355"/>
        <end position="367"/>
    </location>
</feature>
<protein>
    <recommendedName>
        <fullName evidence="4">DNA polymerase epsilon subunit D</fullName>
    </recommendedName>
    <alternativeName>
        <fullName evidence="5">DNA polymerase II subunit D</fullName>
    </alternativeName>
</protein>
<dbReference type="GO" id="GO:0008623">
    <property type="term" value="C:CHRAC"/>
    <property type="evidence" value="ECO:0007669"/>
    <property type="project" value="TreeGrafter"/>
</dbReference>
<dbReference type="InterPro" id="IPR051377">
    <property type="entry name" value="DNA_Pol-Epsilon_Subunit"/>
</dbReference>
<dbReference type="GO" id="GO:0006974">
    <property type="term" value="P:DNA damage response"/>
    <property type="evidence" value="ECO:0007669"/>
    <property type="project" value="TreeGrafter"/>
</dbReference>
<evidence type="ECO:0000256" key="1">
    <source>
        <dbReference type="ARBA" id="ARBA00004123"/>
    </source>
</evidence>
<dbReference type="GeneID" id="41971090"/>
<accession>A0A507B375</accession>
<proteinExistence type="predicted"/>
<sequence>MPPRKSDQAASRKSDVSAARFVLAPESEAHAADKPLATSEPLPSAAAPSSPSQHAAGGPSTGGGGGADASFVSAAPTEGGSGGGAGKEGNKKKEESKDNLTIEDLNLPKSIITRLAKGVLPPNTQIQANAILAMTKSASVFVNHLASAAPLVWRGALSANDITLASNKKTIMPQDVFSALDDIEFGFMRPQLEAEFAKFNQIQTSKRSTYRKKVAAAKRSGPDADGDGDTTLADASALSADATGVQADVSTHGETSVLSSASATGHEHRQQQQQQQRAPKKARTEGGGAGANDDEEEHSDAETEPEEEHVDEDEEDDDDVEEEEEEDDDNDDEGGRRRGEEDEDRDALEEREQGPDDDEALDGNESD</sequence>
<dbReference type="GO" id="GO:0046982">
    <property type="term" value="F:protein heterodimerization activity"/>
    <property type="evidence" value="ECO:0007669"/>
    <property type="project" value="InterPro"/>
</dbReference>
<dbReference type="GO" id="GO:0006272">
    <property type="term" value="P:leading strand elongation"/>
    <property type="evidence" value="ECO:0007669"/>
    <property type="project" value="TreeGrafter"/>
</dbReference>
<dbReference type="InParanoid" id="A0A507B375"/>
<dbReference type="GO" id="GO:0031507">
    <property type="term" value="P:heterochromatin formation"/>
    <property type="evidence" value="ECO:0007669"/>
    <property type="project" value="TreeGrafter"/>
</dbReference>
<dbReference type="PANTHER" id="PTHR46172:SF1">
    <property type="entry name" value="DNA POLYMERASE EPSILON SUBUNIT 3"/>
    <property type="match status" value="1"/>
</dbReference>
<gene>
    <name evidence="8" type="ORF">E0L32_003643</name>
</gene>
<evidence type="ECO:0000256" key="5">
    <source>
        <dbReference type="ARBA" id="ARBA00042096"/>
    </source>
</evidence>
<feature type="compositionally biased region" description="Low complexity" evidence="6">
    <location>
        <begin position="229"/>
        <end position="243"/>
    </location>
</feature>
<evidence type="ECO:0000256" key="4">
    <source>
        <dbReference type="ARBA" id="ARBA00039775"/>
    </source>
</evidence>
<feature type="compositionally biased region" description="Acidic residues" evidence="6">
    <location>
        <begin position="292"/>
        <end position="332"/>
    </location>
</feature>
<dbReference type="PANTHER" id="PTHR46172">
    <property type="entry name" value="DNA POLYMERASE EPSILON SUBUNIT 3"/>
    <property type="match status" value="1"/>
</dbReference>
<feature type="compositionally biased region" description="Basic and acidic residues" evidence="6">
    <location>
        <begin position="88"/>
        <end position="100"/>
    </location>
</feature>
<feature type="region of interest" description="Disordered" evidence="6">
    <location>
        <begin position="1"/>
        <end position="101"/>
    </location>
</feature>
<dbReference type="GO" id="GO:0031490">
    <property type="term" value="F:chromatin DNA binding"/>
    <property type="evidence" value="ECO:0007669"/>
    <property type="project" value="TreeGrafter"/>
</dbReference>
<dbReference type="SUPFAM" id="SSF47113">
    <property type="entry name" value="Histone-fold"/>
    <property type="match status" value="1"/>
</dbReference>
<evidence type="ECO:0000256" key="2">
    <source>
        <dbReference type="ARBA" id="ARBA00022705"/>
    </source>
</evidence>
<evidence type="ECO:0000256" key="3">
    <source>
        <dbReference type="ARBA" id="ARBA00023242"/>
    </source>
</evidence>
<reference evidence="8 9" key="1">
    <citation type="submission" date="2019-06" db="EMBL/GenBank/DDBJ databases">
        <title>Draft genome sequence of the filamentous fungus Phialemoniopsis curvata isolated from diesel fuel.</title>
        <authorList>
            <person name="Varaljay V.A."/>
            <person name="Lyon W.J."/>
            <person name="Crouch A.L."/>
            <person name="Drake C.E."/>
            <person name="Hollomon J.M."/>
            <person name="Nadeau L.J."/>
            <person name="Nunn H.S."/>
            <person name="Stevenson B.S."/>
            <person name="Bojanowski C.L."/>
            <person name="Crookes-Goodson W.J."/>
        </authorList>
    </citation>
    <scope>NUCLEOTIDE SEQUENCE [LARGE SCALE GENOMIC DNA]</scope>
    <source>
        <strain evidence="8 9">D216</strain>
    </source>
</reference>
<dbReference type="Proteomes" id="UP000319257">
    <property type="component" value="Unassembled WGS sequence"/>
</dbReference>
<evidence type="ECO:0000313" key="9">
    <source>
        <dbReference type="Proteomes" id="UP000319257"/>
    </source>
</evidence>
<dbReference type="OrthoDB" id="1707486at2759"/>
<dbReference type="STRING" id="1093900.A0A507B375"/>
<feature type="compositionally biased region" description="Polar residues" evidence="6">
    <location>
        <begin position="248"/>
        <end position="263"/>
    </location>
</feature>
<evidence type="ECO:0000259" key="7">
    <source>
        <dbReference type="Pfam" id="PF00808"/>
    </source>
</evidence>
<dbReference type="InterPro" id="IPR009072">
    <property type="entry name" value="Histone-fold"/>
</dbReference>
<keyword evidence="3" id="KW-0539">Nucleus</keyword>
<dbReference type="Gene3D" id="1.10.20.10">
    <property type="entry name" value="Histone, subunit A"/>
    <property type="match status" value="1"/>
</dbReference>
<dbReference type="EMBL" id="SKBQ01000016">
    <property type="protein sequence ID" value="TPX16702.1"/>
    <property type="molecule type" value="Genomic_DNA"/>
</dbReference>
<evidence type="ECO:0000256" key="6">
    <source>
        <dbReference type="SAM" id="MobiDB-lite"/>
    </source>
</evidence>
<dbReference type="InterPro" id="IPR003958">
    <property type="entry name" value="CBFA_NFYB_domain"/>
</dbReference>
<dbReference type="CDD" id="cd22928">
    <property type="entry name" value="HFD_POLE3_DPB4"/>
    <property type="match status" value="1"/>
</dbReference>
<dbReference type="AlphaFoldDB" id="A0A507B375"/>
<dbReference type="Pfam" id="PF00808">
    <property type="entry name" value="CBFD_NFYB_HMF"/>
    <property type="match status" value="1"/>
</dbReference>
<dbReference type="GO" id="GO:0008622">
    <property type="term" value="C:epsilon DNA polymerase complex"/>
    <property type="evidence" value="ECO:0007669"/>
    <property type="project" value="TreeGrafter"/>
</dbReference>
<name>A0A507B375_9PEZI</name>
<feature type="domain" description="Transcription factor CBF/NF-Y/archaeal histone" evidence="7">
    <location>
        <begin position="106"/>
        <end position="180"/>
    </location>
</feature>
<feature type="region of interest" description="Disordered" evidence="6">
    <location>
        <begin position="210"/>
        <end position="367"/>
    </location>
</feature>
<comment type="caution">
    <text evidence="8">The sequence shown here is derived from an EMBL/GenBank/DDBJ whole genome shotgun (WGS) entry which is preliminary data.</text>
</comment>
<feature type="compositionally biased region" description="Basic and acidic residues" evidence="6">
    <location>
        <begin position="1"/>
        <end position="15"/>
    </location>
</feature>
<organism evidence="8 9">
    <name type="scientific">Thyridium curvatum</name>
    <dbReference type="NCBI Taxonomy" id="1093900"/>
    <lineage>
        <taxon>Eukaryota</taxon>
        <taxon>Fungi</taxon>
        <taxon>Dikarya</taxon>
        <taxon>Ascomycota</taxon>
        <taxon>Pezizomycotina</taxon>
        <taxon>Sordariomycetes</taxon>
        <taxon>Sordariomycetidae</taxon>
        <taxon>Thyridiales</taxon>
        <taxon>Thyridiaceae</taxon>
        <taxon>Thyridium</taxon>
    </lineage>
</organism>